<feature type="domain" description="Phospholipid/glycerol acyltransferase" evidence="4">
    <location>
        <begin position="42"/>
        <end position="153"/>
    </location>
</feature>
<proteinExistence type="predicted"/>
<evidence type="ECO:0000313" key="6">
    <source>
        <dbReference type="Proteomes" id="UP000644507"/>
    </source>
</evidence>
<keyword evidence="3 5" id="KW-0012">Acyltransferase</keyword>
<evidence type="ECO:0000256" key="3">
    <source>
        <dbReference type="ARBA" id="ARBA00023315"/>
    </source>
</evidence>
<evidence type="ECO:0000256" key="2">
    <source>
        <dbReference type="ARBA" id="ARBA00022679"/>
    </source>
</evidence>
<evidence type="ECO:0000313" key="5">
    <source>
        <dbReference type="EMBL" id="GHC48110.1"/>
    </source>
</evidence>
<dbReference type="SMART" id="SM00563">
    <property type="entry name" value="PlsC"/>
    <property type="match status" value="1"/>
</dbReference>
<organism evidence="5 6">
    <name type="scientific">Roseibacillus persicicus</name>
    <dbReference type="NCBI Taxonomy" id="454148"/>
    <lineage>
        <taxon>Bacteria</taxon>
        <taxon>Pseudomonadati</taxon>
        <taxon>Verrucomicrobiota</taxon>
        <taxon>Verrucomicrobiia</taxon>
        <taxon>Verrucomicrobiales</taxon>
        <taxon>Verrucomicrobiaceae</taxon>
        <taxon>Roseibacillus</taxon>
    </lineage>
</organism>
<dbReference type="GO" id="GO:0003841">
    <property type="term" value="F:1-acylglycerol-3-phosphate O-acyltransferase activity"/>
    <property type="evidence" value="ECO:0007669"/>
    <property type="project" value="TreeGrafter"/>
</dbReference>
<keyword evidence="6" id="KW-1185">Reference proteome</keyword>
<keyword evidence="2" id="KW-0808">Transferase</keyword>
<comment type="caution">
    <text evidence="5">The sequence shown here is derived from an EMBL/GenBank/DDBJ whole genome shotgun (WGS) entry which is preliminary data.</text>
</comment>
<dbReference type="RefSeq" id="WP_229809415.1">
    <property type="nucleotide sequence ID" value="NZ_BMXI01000004.1"/>
</dbReference>
<comment type="pathway">
    <text evidence="1">Lipid metabolism.</text>
</comment>
<gene>
    <name evidence="5" type="primary">plsC</name>
    <name evidence="5" type="ORF">GCM10007100_12450</name>
</gene>
<dbReference type="PANTHER" id="PTHR10434:SF40">
    <property type="entry name" value="1-ACYL-SN-GLYCEROL-3-PHOSPHATE ACYLTRANSFERASE"/>
    <property type="match status" value="1"/>
</dbReference>
<dbReference type="PANTHER" id="PTHR10434">
    <property type="entry name" value="1-ACYL-SN-GLYCEROL-3-PHOSPHATE ACYLTRANSFERASE"/>
    <property type="match status" value="1"/>
</dbReference>
<dbReference type="AlphaFoldDB" id="A0A918WHY9"/>
<accession>A0A918WHY9</accession>
<dbReference type="Proteomes" id="UP000644507">
    <property type="component" value="Unassembled WGS sequence"/>
</dbReference>
<evidence type="ECO:0000259" key="4">
    <source>
        <dbReference type="SMART" id="SM00563"/>
    </source>
</evidence>
<dbReference type="EMBL" id="BMXI01000004">
    <property type="protein sequence ID" value="GHC48110.1"/>
    <property type="molecule type" value="Genomic_DNA"/>
</dbReference>
<name>A0A918WHY9_9BACT</name>
<sequence length="212" mass="23849">MKLIQNMNWIYWAGWSWFRGVAKASFNYEVVGKERLIEEGGALVVCNHVSFLDPPLVGIAHDNGVYFLARKTLFKGFCAWLYPRWNSIPIDQENPDMSSLKKTIKILKSGERVVMFPEGERSWDGQMLEAKAGVGLIVSKAKVPVLPVRLFGAHEALPRGAAFWKIQQVTLVVGEPIEFTEEELKAKGRDAYQAIADKVMSEIAAIELPEVR</sequence>
<dbReference type="SUPFAM" id="SSF69593">
    <property type="entry name" value="Glycerol-3-phosphate (1)-acyltransferase"/>
    <property type="match status" value="1"/>
</dbReference>
<reference evidence="5" key="2">
    <citation type="submission" date="2020-09" db="EMBL/GenBank/DDBJ databases">
        <authorList>
            <person name="Sun Q."/>
            <person name="Kim S."/>
        </authorList>
    </citation>
    <scope>NUCLEOTIDE SEQUENCE</scope>
    <source>
        <strain evidence="5">KCTC 12988</strain>
    </source>
</reference>
<dbReference type="CDD" id="cd07989">
    <property type="entry name" value="LPLAT_AGPAT-like"/>
    <property type="match status" value="1"/>
</dbReference>
<reference evidence="5" key="1">
    <citation type="journal article" date="2014" name="Int. J. Syst. Evol. Microbiol.">
        <title>Complete genome sequence of Corynebacterium casei LMG S-19264T (=DSM 44701T), isolated from a smear-ripened cheese.</title>
        <authorList>
            <consortium name="US DOE Joint Genome Institute (JGI-PGF)"/>
            <person name="Walter F."/>
            <person name="Albersmeier A."/>
            <person name="Kalinowski J."/>
            <person name="Ruckert C."/>
        </authorList>
    </citation>
    <scope>NUCLEOTIDE SEQUENCE</scope>
    <source>
        <strain evidence="5">KCTC 12988</strain>
    </source>
</reference>
<dbReference type="InterPro" id="IPR002123">
    <property type="entry name" value="Plipid/glycerol_acylTrfase"/>
</dbReference>
<evidence type="ECO:0000256" key="1">
    <source>
        <dbReference type="ARBA" id="ARBA00005189"/>
    </source>
</evidence>
<dbReference type="GO" id="GO:0006654">
    <property type="term" value="P:phosphatidic acid biosynthetic process"/>
    <property type="evidence" value="ECO:0007669"/>
    <property type="project" value="TreeGrafter"/>
</dbReference>
<dbReference type="Pfam" id="PF01553">
    <property type="entry name" value="Acyltransferase"/>
    <property type="match status" value="1"/>
</dbReference>
<protein>
    <submittedName>
        <fullName evidence="5">1-acyl-sn-glycerol-3-phosphate acyltransferase</fullName>
    </submittedName>
</protein>